<reference evidence="1 2" key="1">
    <citation type="submission" date="2019-03" db="EMBL/GenBank/DDBJ databases">
        <title>Genomic Encyclopedia of Type Strains, Phase IV (KMG-IV): sequencing the most valuable type-strain genomes for metagenomic binning, comparative biology and taxonomic classification.</title>
        <authorList>
            <person name="Goeker M."/>
        </authorList>
    </citation>
    <scope>NUCLEOTIDE SEQUENCE [LARGE SCALE GENOMIC DNA]</scope>
    <source>
        <strain evidence="1 2">DSM 101</strain>
    </source>
</reference>
<comment type="caution">
    <text evidence="1">The sequence shown here is derived from an EMBL/GenBank/DDBJ whole genome shotgun (WGS) entry which is preliminary data.</text>
</comment>
<name>A0A4R1I2X8_ANCAQ</name>
<sequence length="217" mass="24193">MRCRHSTAAQRCQASGQFLPGNAVCSFRPGYQARGHGAPDSLIAQALPYVGRRFCVVRCEERSALTSPHLTKRLMRAGGYPLAPIGVSRLGVSNGKQERTTVRQGLWPALVRRCSHYPRDQVRRRPDRTSRAVWTRNHRGMAAHAGNLRQARRRVRRVRSAAVREMRARDRRSRIQVVGYGSRQSGAGGQGAAKAHRSRASVTSCCSRMRGICRHGE</sequence>
<gene>
    <name evidence="1" type="ORF">EV667_1971</name>
</gene>
<dbReference type="Proteomes" id="UP000295030">
    <property type="component" value="Unassembled WGS sequence"/>
</dbReference>
<protein>
    <submittedName>
        <fullName evidence="1">Uncharacterized protein</fullName>
    </submittedName>
</protein>
<proteinExistence type="predicted"/>
<keyword evidence="2" id="KW-1185">Reference proteome</keyword>
<evidence type="ECO:0000313" key="1">
    <source>
        <dbReference type="EMBL" id="TCK27975.1"/>
    </source>
</evidence>
<dbReference type="AlphaFoldDB" id="A0A4R1I2X8"/>
<dbReference type="EMBL" id="SMFY01000002">
    <property type="protein sequence ID" value="TCK27975.1"/>
    <property type="molecule type" value="Genomic_DNA"/>
</dbReference>
<organism evidence="1 2">
    <name type="scientific">Ancylobacter aquaticus</name>
    <dbReference type="NCBI Taxonomy" id="100"/>
    <lineage>
        <taxon>Bacteria</taxon>
        <taxon>Pseudomonadati</taxon>
        <taxon>Pseudomonadota</taxon>
        <taxon>Alphaproteobacteria</taxon>
        <taxon>Hyphomicrobiales</taxon>
        <taxon>Xanthobacteraceae</taxon>
        <taxon>Ancylobacter</taxon>
    </lineage>
</organism>
<evidence type="ECO:0000313" key="2">
    <source>
        <dbReference type="Proteomes" id="UP000295030"/>
    </source>
</evidence>
<accession>A0A4R1I2X8</accession>